<evidence type="ECO:0000313" key="2">
    <source>
        <dbReference type="Proteomes" id="UP001199631"/>
    </source>
</evidence>
<dbReference type="EMBL" id="JAIFZM010000009">
    <property type="protein sequence ID" value="MCG3419855.1"/>
    <property type="molecule type" value="Genomic_DNA"/>
</dbReference>
<dbReference type="InterPro" id="IPR017850">
    <property type="entry name" value="Alkaline_phosphatase_core_sf"/>
</dbReference>
<proteinExistence type="predicted"/>
<dbReference type="PANTHER" id="PTHR10151">
    <property type="entry name" value="ECTONUCLEOTIDE PYROPHOSPHATASE/PHOSPHODIESTERASE"/>
    <property type="match status" value="1"/>
</dbReference>
<dbReference type="RefSeq" id="WP_238020300.1">
    <property type="nucleotide sequence ID" value="NZ_JAIFZM010000009.1"/>
</dbReference>
<protein>
    <submittedName>
        <fullName evidence="1">Alkaline phosphatase family protein</fullName>
    </submittedName>
</protein>
<dbReference type="Gene3D" id="3.40.720.10">
    <property type="entry name" value="Alkaline Phosphatase, subunit A"/>
    <property type="match status" value="1"/>
</dbReference>
<dbReference type="Proteomes" id="UP001199631">
    <property type="component" value="Unassembled WGS sequence"/>
</dbReference>
<dbReference type="SUPFAM" id="SSF53649">
    <property type="entry name" value="Alkaline phosphatase-like"/>
    <property type="match status" value="1"/>
</dbReference>
<accession>A0AAW5B773</accession>
<reference evidence="1 2" key="1">
    <citation type="journal article" date="2022" name="Evol. Bioinform. Online">
        <title>Draft Genome Sequence of Oceanobacillus jordanicus Strain GSFE11, a Halotolerant Plant Growth-Promoting Bacterial Endophyte Isolated From the Jordan Valley.</title>
        <authorList>
            <person name="Alhindi T."/>
            <person name="Albdaiwi R."/>
        </authorList>
    </citation>
    <scope>NUCLEOTIDE SEQUENCE [LARGE SCALE GENOMIC DNA]</scope>
    <source>
        <strain evidence="1 2">GSFE11</strain>
    </source>
</reference>
<keyword evidence="2" id="KW-1185">Reference proteome</keyword>
<gene>
    <name evidence="1" type="ORF">K3T81_11890</name>
</gene>
<dbReference type="AlphaFoldDB" id="A0AAW5B773"/>
<comment type="caution">
    <text evidence="1">The sequence shown here is derived from an EMBL/GenBank/DDBJ whole genome shotgun (WGS) entry which is preliminary data.</text>
</comment>
<dbReference type="InterPro" id="IPR002591">
    <property type="entry name" value="Phosphodiest/P_Trfase"/>
</dbReference>
<dbReference type="Pfam" id="PF01663">
    <property type="entry name" value="Phosphodiest"/>
    <property type="match status" value="1"/>
</dbReference>
<dbReference type="PANTHER" id="PTHR10151:SF120">
    <property type="entry name" value="BIS(5'-ADENOSYL)-TRIPHOSPHATASE"/>
    <property type="match status" value="1"/>
</dbReference>
<evidence type="ECO:0000313" key="1">
    <source>
        <dbReference type="EMBL" id="MCG3419855.1"/>
    </source>
</evidence>
<sequence length="500" mass="56771">MPQYKKPEKPVILLNIDSLMSYPLEVAVQTGRAPALKFLMENGTYFPEMVSSYPTMSVTIDSSLLTGTYPDQHHIPGLNWFDTNKKQFVNYGTGVRETFRIGMRKSIHNMLYRLNNEHMSTGVTTIYEDLAKEGVSSASINSFVYRGNTPKRLKAPLLLRRLTRFEKGTWISQTTPVFSLGVFSKIRRWGFPTQLAAGNHKFTARELRHLIRTNRLPGFTFCIFQDLDARIHFRGPMDIKGITKIDREIQKILNLYSSWEEALKKNIWLVIGDNGHAPSGMSYKQVVIDLRKSLSNYRIAKIQRPVQKKDQLVFSVNQRMAYIYVLDEKLPLSPLIEPLKADKRIDVIAWKDQNSIQVESGIVDGHLTFSPGGSTQDIYGQSWHIEGDLKVLDLKRIDGGRLAFGKFPDALSRLYGALHSQSGRFIVVNAKPGCEFKAQSTPFHLAGAAHGSLHKQESLVPLIIAGSTDKPIYPRFVDLKAFIFQQIMNQFHSKKDDPKL</sequence>
<dbReference type="GO" id="GO:0016787">
    <property type="term" value="F:hydrolase activity"/>
    <property type="evidence" value="ECO:0007669"/>
    <property type="project" value="UniProtKB-ARBA"/>
</dbReference>
<name>A0AAW5B773_9BACI</name>
<organism evidence="1 2">
    <name type="scientific">Oceanobacillus jordanicus</name>
    <dbReference type="NCBI Taxonomy" id="2867266"/>
    <lineage>
        <taxon>Bacteria</taxon>
        <taxon>Bacillati</taxon>
        <taxon>Bacillota</taxon>
        <taxon>Bacilli</taxon>
        <taxon>Bacillales</taxon>
        <taxon>Bacillaceae</taxon>
        <taxon>Oceanobacillus</taxon>
    </lineage>
</organism>